<dbReference type="Pfam" id="PF22215">
    <property type="entry name" value="MLKL_N"/>
    <property type="match status" value="1"/>
</dbReference>
<keyword evidence="4" id="KW-1185">Reference proteome</keyword>
<gene>
    <name evidence="3" type="ORF">NLI96_g6548</name>
</gene>
<protein>
    <recommendedName>
        <fullName evidence="2">Mixed lineage kinase domain-containing protein</fullName>
    </recommendedName>
</protein>
<dbReference type="GO" id="GO:0007166">
    <property type="term" value="P:cell surface receptor signaling pathway"/>
    <property type="evidence" value="ECO:0007669"/>
    <property type="project" value="InterPro"/>
</dbReference>
<dbReference type="InterPro" id="IPR036537">
    <property type="entry name" value="Adaptor_Cbl_N_dom_sf"/>
</dbReference>
<dbReference type="Gene3D" id="1.20.930.20">
    <property type="entry name" value="Adaptor protein Cbl, N-terminal domain"/>
    <property type="match status" value="1"/>
</dbReference>
<dbReference type="CDD" id="cd21037">
    <property type="entry name" value="MLKL_NTD"/>
    <property type="match status" value="1"/>
</dbReference>
<evidence type="ECO:0000259" key="2">
    <source>
        <dbReference type="Pfam" id="PF22215"/>
    </source>
</evidence>
<dbReference type="InterPro" id="IPR054000">
    <property type="entry name" value="MLKL_N"/>
</dbReference>
<name>A0AAD5YI12_9APHY</name>
<dbReference type="Proteomes" id="UP001212997">
    <property type="component" value="Unassembled WGS sequence"/>
</dbReference>
<comment type="caution">
    <text evidence="3">The sequence shown here is derived from an EMBL/GenBank/DDBJ whole genome shotgun (WGS) entry which is preliminary data.</text>
</comment>
<evidence type="ECO:0000313" key="4">
    <source>
        <dbReference type="Proteomes" id="UP001212997"/>
    </source>
</evidence>
<evidence type="ECO:0000256" key="1">
    <source>
        <dbReference type="SAM" id="MobiDB-lite"/>
    </source>
</evidence>
<feature type="compositionally biased region" description="Basic and acidic residues" evidence="1">
    <location>
        <begin position="164"/>
        <end position="174"/>
    </location>
</feature>
<accession>A0AAD5YI12</accession>
<dbReference type="EMBL" id="JANAWD010000242">
    <property type="protein sequence ID" value="KAJ3483092.1"/>
    <property type="molecule type" value="Genomic_DNA"/>
</dbReference>
<reference evidence="3" key="1">
    <citation type="submission" date="2022-07" db="EMBL/GenBank/DDBJ databases">
        <title>Genome Sequence of Physisporinus lineatus.</title>
        <authorList>
            <person name="Buettner E."/>
        </authorList>
    </citation>
    <scope>NUCLEOTIDE SEQUENCE</scope>
    <source>
        <strain evidence="3">VT162</strain>
    </source>
</reference>
<organism evidence="3 4">
    <name type="scientific">Meripilus lineatus</name>
    <dbReference type="NCBI Taxonomy" id="2056292"/>
    <lineage>
        <taxon>Eukaryota</taxon>
        <taxon>Fungi</taxon>
        <taxon>Dikarya</taxon>
        <taxon>Basidiomycota</taxon>
        <taxon>Agaricomycotina</taxon>
        <taxon>Agaricomycetes</taxon>
        <taxon>Polyporales</taxon>
        <taxon>Meripilaceae</taxon>
        <taxon>Meripilus</taxon>
    </lineage>
</organism>
<evidence type="ECO:0000313" key="3">
    <source>
        <dbReference type="EMBL" id="KAJ3483092.1"/>
    </source>
</evidence>
<feature type="region of interest" description="Disordered" evidence="1">
    <location>
        <begin position="164"/>
        <end position="238"/>
    </location>
</feature>
<dbReference type="InterPro" id="IPR059179">
    <property type="entry name" value="MLKL-like_MCAfunc"/>
</dbReference>
<proteinExistence type="predicted"/>
<feature type="domain" description="Mixed lineage kinase" evidence="2">
    <location>
        <begin position="50"/>
        <end position="150"/>
    </location>
</feature>
<dbReference type="AlphaFoldDB" id="A0AAD5YI12"/>
<feature type="compositionally biased region" description="Basic and acidic residues" evidence="1">
    <location>
        <begin position="214"/>
        <end position="225"/>
    </location>
</feature>
<sequence length="383" mass="42507">MPLRYVKTRNLKISTGNALSIAITTTSIASELADIAQFPPVRAAAAILLVIFETIQSIQTNRADCLRLARRCLTLLVDIKDQLEGRWSTAPGALLKNVKKLEGTLESISDYMTKEASHKWHNRLLRKNTIEAAIAEFNEVLDDAVRSFQISTLINIHYEIGAKGDRKYPSRTDSEDSIPQTPPPQYSKESTGCLEDSKPASSSPDLKSPTLLPDQERSFDARESSHQTATPESVSRPLVTDIAKAVPSALRLSSTEAMDHRGFRRYHQSEVFLRGRSSVKSGWWSGSKTATVDGRNLLLKPYDVTHGEAVKKWMQDVKILQNLYHPNLPQMVGYSDDESPTPFILLANGGSINCLSTHNDLLMSPFSPNTTSSSSRSRHDTEQ</sequence>